<feature type="region of interest" description="Disordered" evidence="1">
    <location>
        <begin position="1"/>
        <end position="40"/>
    </location>
</feature>
<dbReference type="RefSeq" id="WP_323450042.1">
    <property type="nucleotide sequence ID" value="NZ_BSBI01000013.1"/>
</dbReference>
<evidence type="ECO:0000313" key="2">
    <source>
        <dbReference type="EMBL" id="GLF98052.1"/>
    </source>
</evidence>
<sequence>MRSHLYRHAGLSLSPRPTELRTPTIPSEEKPTAPSHTRADPAITAIRITLELAGHDLTEILLSRVAQEHGSPYLTVRYNPDDSEDFRRKEKVTAAYARALQDAGWHGALDMGALVLIPGVPPQDTAADSFVAAWSIGVEYAIEAQGAADQARERQLDAGITEALWEVTDAAGRIKQVLTQDPDLS</sequence>
<reference evidence="2 3" key="1">
    <citation type="submission" date="2022-10" db="EMBL/GenBank/DDBJ databases">
        <title>Draft genome sequence of Streptomyces sp. YSPA8.</title>
        <authorList>
            <person name="Moriuchi R."/>
            <person name="Dohra H."/>
            <person name="Yamamura H."/>
            <person name="Kodani S."/>
        </authorList>
    </citation>
    <scope>NUCLEOTIDE SEQUENCE [LARGE SCALE GENOMIC DNA]</scope>
    <source>
        <strain evidence="2 3">YSPA8</strain>
    </source>
</reference>
<accession>A0ABQ5P644</accession>
<protein>
    <submittedName>
        <fullName evidence="2">Uncharacterized protein</fullName>
    </submittedName>
</protein>
<dbReference type="Proteomes" id="UP001291653">
    <property type="component" value="Unassembled WGS sequence"/>
</dbReference>
<evidence type="ECO:0000313" key="3">
    <source>
        <dbReference type="Proteomes" id="UP001291653"/>
    </source>
</evidence>
<gene>
    <name evidence="2" type="ORF">SYYSPA8_27165</name>
</gene>
<comment type="caution">
    <text evidence="2">The sequence shown here is derived from an EMBL/GenBank/DDBJ whole genome shotgun (WGS) entry which is preliminary data.</text>
</comment>
<name>A0ABQ5P644_9ACTN</name>
<proteinExistence type="predicted"/>
<evidence type="ECO:0000256" key="1">
    <source>
        <dbReference type="SAM" id="MobiDB-lite"/>
    </source>
</evidence>
<organism evidence="2 3">
    <name type="scientific">Streptomyces yaizuensis</name>
    <dbReference type="NCBI Taxonomy" id="2989713"/>
    <lineage>
        <taxon>Bacteria</taxon>
        <taxon>Bacillati</taxon>
        <taxon>Actinomycetota</taxon>
        <taxon>Actinomycetes</taxon>
        <taxon>Kitasatosporales</taxon>
        <taxon>Streptomycetaceae</taxon>
        <taxon>Streptomyces</taxon>
    </lineage>
</organism>
<dbReference type="EMBL" id="BSBI01000013">
    <property type="protein sequence ID" value="GLF98052.1"/>
    <property type="molecule type" value="Genomic_DNA"/>
</dbReference>
<keyword evidence="3" id="KW-1185">Reference proteome</keyword>